<gene>
    <name evidence="3" type="ORF">GQ26_0290520</name>
</gene>
<dbReference type="PANTHER" id="PTHR37534">
    <property type="entry name" value="TRANSCRIPTIONAL ACTIVATOR PROTEIN UGA3"/>
    <property type="match status" value="1"/>
</dbReference>
<organism evidence="3">
    <name type="scientific">Talaromyces marneffei PM1</name>
    <dbReference type="NCBI Taxonomy" id="1077442"/>
    <lineage>
        <taxon>Eukaryota</taxon>
        <taxon>Fungi</taxon>
        <taxon>Dikarya</taxon>
        <taxon>Ascomycota</taxon>
        <taxon>Pezizomycotina</taxon>
        <taxon>Eurotiomycetes</taxon>
        <taxon>Eurotiomycetidae</taxon>
        <taxon>Eurotiales</taxon>
        <taxon>Trichocomaceae</taxon>
        <taxon>Talaromyces</taxon>
        <taxon>Talaromyces sect. Talaromyces</taxon>
    </lineage>
</organism>
<dbReference type="AlphaFoldDB" id="A0A093UVJ5"/>
<dbReference type="EMBL" id="JPOX01000029">
    <property type="protein sequence ID" value="KFX44307.1"/>
    <property type="molecule type" value="Genomic_DNA"/>
</dbReference>
<reference key="1">
    <citation type="journal article" date="2014" name="PLoS Genet.">
        <title>Signature Gene Expression Reveals Novel Clues to the Molecular Mechanisms of Dimorphic Transition in Penicillium marneffei.</title>
        <authorList>
            <person name="Yang E."/>
            <person name="Wang G."/>
            <person name="Cai J."/>
            <person name="Woo P.C."/>
            <person name="Lau S.K."/>
            <person name="Yuen K.-Y."/>
            <person name="Chow W.-N."/>
            <person name="Lin X."/>
        </authorList>
    </citation>
    <scope>NUCLEOTIDE SEQUENCE [LARGE SCALE GENOMIC DNA]</scope>
    <source>
        <strain>PM1</strain>
    </source>
</reference>
<dbReference type="HOGENOM" id="CLU_015493_0_0_1"/>
<reference evidence="3" key="2">
    <citation type="journal article" date="2014" name="PLoS Genet.">
        <title>Signature gene expression reveals novel clues to the molecular mechanisms of dimorphic transition in Penicillium marneffei.</title>
        <authorList>
            <person name="Yang E."/>
            <person name="Wang G."/>
            <person name="Cai J."/>
            <person name="Woo P.C."/>
            <person name="Lau S.K."/>
            <person name="Yuen K.-Y."/>
            <person name="Chow W.-N."/>
            <person name="Lin X."/>
        </authorList>
    </citation>
    <scope>NUCLEOTIDE SEQUENCE</scope>
    <source>
        <strain evidence="3">PM1</strain>
    </source>
</reference>
<dbReference type="GO" id="GO:0005634">
    <property type="term" value="C:nucleus"/>
    <property type="evidence" value="ECO:0007669"/>
    <property type="project" value="UniProtKB-SubCell"/>
</dbReference>
<sequence length="384" mass="43349">MHANDCWHCRVWVAAVVAKGYQYKAELDPFRSGWIWHCKKGLPSQLCKCDIMGYPAPPLSTDESRKIGLGSNEGFALQLDLPMALSWLPINLAYEERELLDHFICTAPSTLVIFEPDKNEILSLLVRLALSDSSPSSMAVLQSALALSSFHRYGLQADVFRFKARALRTLITSCTPCIEVPTVVQHIAASMILCHLEFVNKHLPMLKMLGIPNTVSLWFYLLYHNDEYENTLRCLESRITNIVPSASEAISDTMSTAWVATIELFKLAALIYLKRASRNFSGTSPQIDAMVERAYVLLDSLEAFNPAFPLLIVGCEARTDEQRMKVLEHIERAMKTSSLRGLHGLRNILQQIWVQDDLAVDHELDYLNRLDAAITSYRIMPSFV</sequence>
<dbReference type="GO" id="GO:0000976">
    <property type="term" value="F:transcription cis-regulatory region binding"/>
    <property type="evidence" value="ECO:0007669"/>
    <property type="project" value="TreeGrafter"/>
</dbReference>
<dbReference type="PANTHER" id="PTHR37534:SF39">
    <property type="entry name" value="TRANSCRIPTION FACTOR DOMAIN-CONTAINING PROTEIN"/>
    <property type="match status" value="1"/>
</dbReference>
<proteinExistence type="predicted"/>
<comment type="subcellular location">
    <subcellularLocation>
        <location evidence="1">Nucleus</location>
    </subcellularLocation>
</comment>
<evidence type="ECO:0000313" key="3">
    <source>
        <dbReference type="EMBL" id="KFX44307.1"/>
    </source>
</evidence>
<evidence type="ECO:0000256" key="2">
    <source>
        <dbReference type="ARBA" id="ARBA00023242"/>
    </source>
</evidence>
<dbReference type="eggNOG" id="ENOG502SNVB">
    <property type="taxonomic scope" value="Eukaryota"/>
</dbReference>
<dbReference type="GO" id="GO:0045944">
    <property type="term" value="P:positive regulation of transcription by RNA polymerase II"/>
    <property type="evidence" value="ECO:0007669"/>
    <property type="project" value="TreeGrafter"/>
</dbReference>
<protein>
    <submittedName>
        <fullName evidence="3">Putative transcriptional regulatory protein</fullName>
    </submittedName>
</protein>
<keyword evidence="2" id="KW-0539">Nucleus</keyword>
<comment type="caution">
    <text evidence="3">The sequence shown here is derived from an EMBL/GenBank/DDBJ whole genome shotgun (WGS) entry which is preliminary data.</text>
</comment>
<evidence type="ECO:0000256" key="1">
    <source>
        <dbReference type="ARBA" id="ARBA00004123"/>
    </source>
</evidence>
<dbReference type="InterPro" id="IPR021858">
    <property type="entry name" value="Fun_TF"/>
</dbReference>
<dbReference type="Pfam" id="PF11951">
    <property type="entry name" value="Fungal_trans_2"/>
    <property type="match status" value="2"/>
</dbReference>
<name>A0A093UVJ5_TALMA</name>
<accession>A0A093UVJ5</accession>
<dbReference type="GO" id="GO:0003700">
    <property type="term" value="F:DNA-binding transcription factor activity"/>
    <property type="evidence" value="ECO:0007669"/>
    <property type="project" value="TreeGrafter"/>
</dbReference>